<evidence type="ECO:0000313" key="4">
    <source>
        <dbReference type="Proteomes" id="UP000784294"/>
    </source>
</evidence>
<dbReference type="Gene3D" id="3.30.505.10">
    <property type="entry name" value="SH2 domain"/>
    <property type="match status" value="1"/>
</dbReference>
<keyword evidence="1" id="KW-0727">SH2 domain</keyword>
<gene>
    <name evidence="3" type="ORF">PXEA_LOCUS3135</name>
</gene>
<proteinExistence type="predicted"/>
<evidence type="ECO:0000259" key="2">
    <source>
        <dbReference type="PROSITE" id="PS50001"/>
    </source>
</evidence>
<evidence type="ECO:0000313" key="3">
    <source>
        <dbReference type="EMBL" id="VEL09695.1"/>
    </source>
</evidence>
<keyword evidence="4" id="KW-1185">Reference proteome</keyword>
<dbReference type="InterPro" id="IPR036860">
    <property type="entry name" value="SH2_dom_sf"/>
</dbReference>
<dbReference type="EMBL" id="CAAALY010006990">
    <property type="protein sequence ID" value="VEL09695.1"/>
    <property type="molecule type" value="Genomic_DNA"/>
</dbReference>
<dbReference type="OrthoDB" id="10003345at2759"/>
<reference evidence="3" key="1">
    <citation type="submission" date="2018-11" db="EMBL/GenBank/DDBJ databases">
        <authorList>
            <consortium name="Pathogen Informatics"/>
        </authorList>
    </citation>
    <scope>NUCLEOTIDE SEQUENCE</scope>
</reference>
<dbReference type="PROSITE" id="PS50001">
    <property type="entry name" value="SH2"/>
    <property type="match status" value="1"/>
</dbReference>
<dbReference type="Proteomes" id="UP000784294">
    <property type="component" value="Unassembled WGS sequence"/>
</dbReference>
<protein>
    <recommendedName>
        <fullName evidence="2">SH2 domain-containing protein</fullName>
    </recommendedName>
</protein>
<dbReference type="SUPFAM" id="SSF55550">
    <property type="entry name" value="SH2 domain"/>
    <property type="match status" value="1"/>
</dbReference>
<feature type="domain" description="SH2" evidence="2">
    <location>
        <begin position="27"/>
        <end position="172"/>
    </location>
</feature>
<dbReference type="InterPro" id="IPR000980">
    <property type="entry name" value="SH2"/>
</dbReference>
<sequence length="174" mass="19176">MSESEILFSTCLSYSPPLFPVTISGIPLSGLLHRVDAERLLGGHASASPNTYLVRVSDSHPGYLISHKSPLACRHFRVGLHFNSSELASFSASTLTERSSLPSSTTSKANNNVRAAKPLIHKMEPAYKHSLPAYVLLSDSTGPFFDSLADLIEYYQVNRLRIYNLDTAQQPFIH</sequence>
<organism evidence="3 4">
    <name type="scientific">Protopolystoma xenopodis</name>
    <dbReference type="NCBI Taxonomy" id="117903"/>
    <lineage>
        <taxon>Eukaryota</taxon>
        <taxon>Metazoa</taxon>
        <taxon>Spiralia</taxon>
        <taxon>Lophotrochozoa</taxon>
        <taxon>Platyhelminthes</taxon>
        <taxon>Monogenea</taxon>
        <taxon>Polyopisthocotylea</taxon>
        <taxon>Polystomatidea</taxon>
        <taxon>Polystomatidae</taxon>
        <taxon>Protopolystoma</taxon>
    </lineage>
</organism>
<comment type="caution">
    <text evidence="3">The sequence shown here is derived from an EMBL/GenBank/DDBJ whole genome shotgun (WGS) entry which is preliminary data.</text>
</comment>
<name>A0A3S5FC19_9PLAT</name>
<dbReference type="AlphaFoldDB" id="A0A3S5FC19"/>
<evidence type="ECO:0000256" key="1">
    <source>
        <dbReference type="PROSITE-ProRule" id="PRU00191"/>
    </source>
</evidence>
<accession>A0A3S5FC19</accession>